<protein>
    <recommendedName>
        <fullName evidence="13">Pyridoxal phosphate phosphatase</fullName>
    </recommendedName>
</protein>
<sequence length="315" mass="34556">MAGAFAFKGCQKIRGAQIRILLEAKDFFLFDCDGVIWHGENAITGAAKVVNALIRRGKNVVFVTNNSTRPRENYVNKFTRLGFTDVMLDQIFSSSYCSALYLRDVVKVRGQVFVIGCEGLRVELLEAGIPCVEEADDPDATIYNCALAPDVKAVLVGHDDKLTFLKLAKASCYLRDPECLFLATDNDPWHPLSGGRILPGSGSLTAALEVASGRKATVIGKPSRFMFECISSQFSGVDPAQCLMVGDRLETDMLFGSNCGLDTMLTLTGVSQIEEAQEYRSSDLTTNHSYVPDYVVDTIADFLPAFEEIEEQNDD</sequence>
<comment type="cofactor">
    <cofactor evidence="10">
        <name>Mg(2+)</name>
        <dbReference type="ChEBI" id="CHEBI:18420"/>
    </cofactor>
    <text evidence="10">Divalent metal ions. Mg(2+) is the most effective.</text>
</comment>
<dbReference type="GO" id="GO:0005886">
    <property type="term" value="C:plasma membrane"/>
    <property type="evidence" value="ECO:0007669"/>
    <property type="project" value="UniProtKB-SubCell"/>
</dbReference>
<name>A0A315V8Q4_GAMAF</name>
<accession>A0A315V8Q4</accession>
<evidence type="ECO:0000256" key="4">
    <source>
        <dbReference type="ARBA" id="ARBA00022490"/>
    </source>
</evidence>
<dbReference type="PANTHER" id="PTHR19288:SF94">
    <property type="entry name" value="CHRONOPHIN"/>
    <property type="match status" value="1"/>
</dbReference>
<comment type="caution">
    <text evidence="11">The sequence shown here is derived from an EMBL/GenBank/DDBJ whole genome shotgun (WGS) entry which is preliminary data.</text>
</comment>
<dbReference type="PIRSF" id="PIRSF000915">
    <property type="entry name" value="PGP-type_phosphatase"/>
    <property type="match status" value="1"/>
</dbReference>
<dbReference type="InterPro" id="IPR006349">
    <property type="entry name" value="PGP_euk"/>
</dbReference>
<keyword evidence="6" id="KW-0472">Membrane</keyword>
<dbReference type="Proteomes" id="UP000250572">
    <property type="component" value="Unassembled WGS sequence"/>
</dbReference>
<evidence type="ECO:0000256" key="8">
    <source>
        <dbReference type="PIRSR" id="PIRSR000915-1"/>
    </source>
</evidence>
<dbReference type="OMA" id="AGLDFHI"/>
<keyword evidence="12" id="KW-1185">Reference proteome</keyword>
<keyword evidence="3" id="KW-1003">Cell membrane</keyword>
<dbReference type="SUPFAM" id="SSF56784">
    <property type="entry name" value="HAD-like"/>
    <property type="match status" value="1"/>
</dbReference>
<dbReference type="InterPro" id="IPR036412">
    <property type="entry name" value="HAD-like_sf"/>
</dbReference>
<gene>
    <name evidence="11" type="ORF">CCH79_00007061</name>
</gene>
<dbReference type="FunFam" id="3.40.50.1000:FF:000163">
    <property type="entry name" value="Pyridoxal phosphate phosphatase"/>
    <property type="match status" value="1"/>
</dbReference>
<evidence type="ECO:0000256" key="2">
    <source>
        <dbReference type="ARBA" id="ARBA00004514"/>
    </source>
</evidence>
<dbReference type="PANTHER" id="PTHR19288">
    <property type="entry name" value="4-NITROPHENYLPHOSPHATASE-RELATED"/>
    <property type="match status" value="1"/>
</dbReference>
<feature type="binding site" evidence="10">
    <location>
        <position position="33"/>
    </location>
    <ligand>
        <name>Mg(2+)</name>
        <dbReference type="ChEBI" id="CHEBI:18420"/>
    </ligand>
</feature>
<comment type="subcellular location">
    <subcellularLocation>
        <location evidence="1">Cell membrane</location>
        <topology evidence="1">Peripheral membrane protein</topology>
    </subcellularLocation>
    <subcellularLocation>
        <location evidence="2">Cytoplasm</location>
        <location evidence="2">Cytosol</location>
    </subcellularLocation>
</comment>
<keyword evidence="10" id="KW-0479">Metal-binding</keyword>
<evidence type="ECO:0000256" key="5">
    <source>
        <dbReference type="ARBA" id="ARBA00022801"/>
    </source>
</evidence>
<evidence type="ECO:0008006" key="13">
    <source>
        <dbReference type="Google" id="ProtNLM"/>
    </source>
</evidence>
<evidence type="ECO:0000313" key="12">
    <source>
        <dbReference type="Proteomes" id="UP000250572"/>
    </source>
</evidence>
<feature type="binding site" evidence="9">
    <location>
        <position position="190"/>
    </location>
    <ligand>
        <name>substrate</name>
    </ligand>
</feature>
<dbReference type="AlphaFoldDB" id="A0A315V8Q4"/>
<keyword evidence="10" id="KW-0460">Magnesium</keyword>
<feature type="binding site" evidence="10">
    <location>
        <position position="31"/>
    </location>
    <ligand>
        <name>Mg(2+)</name>
        <dbReference type="ChEBI" id="CHEBI:18420"/>
    </ligand>
</feature>
<dbReference type="Gene3D" id="3.40.50.1000">
    <property type="entry name" value="HAD superfamily/HAD-like"/>
    <property type="match status" value="2"/>
</dbReference>
<feature type="active site" description="Nucleophile" evidence="8">
    <location>
        <position position="31"/>
    </location>
</feature>
<proteinExistence type="inferred from homology"/>
<dbReference type="NCBIfam" id="TIGR01452">
    <property type="entry name" value="PGP_euk"/>
    <property type="match status" value="1"/>
</dbReference>
<dbReference type="Pfam" id="PF13344">
    <property type="entry name" value="Hydrolase_6"/>
    <property type="match status" value="1"/>
</dbReference>
<dbReference type="CDD" id="cd07510">
    <property type="entry name" value="HAD_Pase_UmpH-like"/>
    <property type="match status" value="1"/>
</dbReference>
<evidence type="ECO:0000256" key="3">
    <source>
        <dbReference type="ARBA" id="ARBA00022475"/>
    </source>
</evidence>
<dbReference type="InterPro" id="IPR006357">
    <property type="entry name" value="HAD-SF_hydro_IIA"/>
</dbReference>
<keyword evidence="5 7" id="KW-0378">Hydrolase</keyword>
<evidence type="ECO:0000256" key="1">
    <source>
        <dbReference type="ARBA" id="ARBA00004202"/>
    </source>
</evidence>
<evidence type="ECO:0000256" key="10">
    <source>
        <dbReference type="PIRSR" id="PIRSR000915-3"/>
    </source>
</evidence>
<evidence type="ECO:0000256" key="6">
    <source>
        <dbReference type="ARBA" id="ARBA00023136"/>
    </source>
</evidence>
<reference evidence="11 12" key="1">
    <citation type="journal article" date="2018" name="G3 (Bethesda)">
        <title>A High-Quality Reference Genome for the Invasive Mosquitofish Gambusia affinis Using a Chicago Library.</title>
        <authorList>
            <person name="Hoffberg S.L."/>
            <person name="Troendle N.J."/>
            <person name="Glenn T.C."/>
            <person name="Mahmud O."/>
            <person name="Louha S."/>
            <person name="Chalopin D."/>
            <person name="Bennetzen J.L."/>
            <person name="Mauricio R."/>
        </authorList>
    </citation>
    <scope>NUCLEOTIDE SEQUENCE [LARGE SCALE GENOMIC DNA]</scope>
    <source>
        <strain evidence="11">NE01/NJP1002.9</strain>
        <tissue evidence="11">Muscle</tissue>
    </source>
</reference>
<evidence type="ECO:0000256" key="7">
    <source>
        <dbReference type="PIRNR" id="PIRNR000915"/>
    </source>
</evidence>
<feature type="binding site" evidence="9">
    <location>
        <position position="221"/>
    </location>
    <ligand>
        <name>substrate</name>
    </ligand>
</feature>
<dbReference type="InterPro" id="IPR023214">
    <property type="entry name" value="HAD_sf"/>
</dbReference>
<dbReference type="GO" id="GO:0005829">
    <property type="term" value="C:cytosol"/>
    <property type="evidence" value="ECO:0007669"/>
    <property type="project" value="UniProtKB-SubCell"/>
</dbReference>
<dbReference type="GO" id="GO:0046872">
    <property type="term" value="F:metal ion binding"/>
    <property type="evidence" value="ECO:0007669"/>
    <property type="project" value="UniProtKB-KW"/>
</dbReference>
<dbReference type="EMBL" id="NHOQ01002094">
    <property type="protein sequence ID" value="PWA19773.1"/>
    <property type="molecule type" value="Genomic_DNA"/>
</dbReference>
<dbReference type="GO" id="GO:0016791">
    <property type="term" value="F:phosphatase activity"/>
    <property type="evidence" value="ECO:0007669"/>
    <property type="project" value="InterPro"/>
</dbReference>
<feature type="active site" description="Proton donor" evidence="8">
    <location>
        <position position="33"/>
    </location>
</feature>
<keyword evidence="4" id="KW-0963">Cytoplasm</keyword>
<dbReference type="Pfam" id="PF13242">
    <property type="entry name" value="Hydrolase_like"/>
    <property type="match status" value="1"/>
</dbReference>
<evidence type="ECO:0000313" key="11">
    <source>
        <dbReference type="EMBL" id="PWA19773.1"/>
    </source>
</evidence>
<feature type="binding site" evidence="10">
    <location>
        <position position="247"/>
    </location>
    <ligand>
        <name>Mg(2+)</name>
        <dbReference type="ChEBI" id="CHEBI:18420"/>
    </ligand>
</feature>
<dbReference type="STRING" id="33528.ENSGAFP00000003224"/>
<organism evidence="11 12">
    <name type="scientific">Gambusia affinis</name>
    <name type="common">Western mosquitofish</name>
    <name type="synonym">Heterandria affinis</name>
    <dbReference type="NCBI Taxonomy" id="33528"/>
    <lineage>
        <taxon>Eukaryota</taxon>
        <taxon>Metazoa</taxon>
        <taxon>Chordata</taxon>
        <taxon>Craniata</taxon>
        <taxon>Vertebrata</taxon>
        <taxon>Euteleostomi</taxon>
        <taxon>Actinopterygii</taxon>
        <taxon>Neopterygii</taxon>
        <taxon>Teleostei</taxon>
        <taxon>Neoteleostei</taxon>
        <taxon>Acanthomorphata</taxon>
        <taxon>Ovalentaria</taxon>
        <taxon>Atherinomorphae</taxon>
        <taxon>Cyprinodontiformes</taxon>
        <taxon>Poeciliidae</taxon>
        <taxon>Poeciliinae</taxon>
        <taxon>Gambusia</taxon>
    </lineage>
</organism>
<evidence type="ECO:0000256" key="9">
    <source>
        <dbReference type="PIRSR" id="PIRSR000915-2"/>
    </source>
</evidence>
<dbReference type="NCBIfam" id="TIGR01460">
    <property type="entry name" value="HAD-SF-IIA"/>
    <property type="match status" value="1"/>
</dbReference>
<comment type="similarity">
    <text evidence="7">Belongs to the HAD-like hydrolase superfamily.</text>
</comment>